<evidence type="ECO:0000313" key="3">
    <source>
        <dbReference type="Proteomes" id="UP000078543"/>
    </source>
</evidence>
<evidence type="ECO:0000256" key="1">
    <source>
        <dbReference type="SAM" id="Phobius"/>
    </source>
</evidence>
<feature type="transmembrane region" description="Helical" evidence="1">
    <location>
        <begin position="87"/>
        <end position="105"/>
    </location>
</feature>
<dbReference type="AlphaFoldDB" id="A0A178MPZ3"/>
<gene>
    <name evidence="2" type="ORF">A6A05_02030</name>
</gene>
<comment type="caution">
    <text evidence="2">The sequence shown here is derived from an EMBL/GenBank/DDBJ whole genome shotgun (WGS) entry which is preliminary data.</text>
</comment>
<keyword evidence="3" id="KW-1185">Reference proteome</keyword>
<feature type="transmembrane region" description="Helical" evidence="1">
    <location>
        <begin position="21"/>
        <end position="38"/>
    </location>
</feature>
<dbReference type="RefSeq" id="WP_068500695.1">
    <property type="nucleotide sequence ID" value="NZ_LWQU01000141.1"/>
</dbReference>
<reference evidence="2 3" key="1">
    <citation type="submission" date="2016-04" db="EMBL/GenBank/DDBJ databases">
        <title>Draft genome sequence of freshwater magnetotactic bacteria Magnetospirillum marisnigri SP-1 and Magnetospirillum moscoviense BB-1.</title>
        <authorList>
            <person name="Koziaeva V."/>
            <person name="Dziuba M.V."/>
            <person name="Ivanov T.M."/>
            <person name="Kuznetsov B."/>
            <person name="Grouzdev D.S."/>
        </authorList>
    </citation>
    <scope>NUCLEOTIDE SEQUENCE [LARGE SCALE GENOMIC DNA]</scope>
    <source>
        <strain evidence="2 3">BB-1</strain>
    </source>
</reference>
<dbReference type="OrthoDB" id="7365270at2"/>
<proteinExistence type="predicted"/>
<accession>A0A178MPZ3</accession>
<dbReference type="Proteomes" id="UP000078543">
    <property type="component" value="Unassembled WGS sequence"/>
</dbReference>
<evidence type="ECO:0000313" key="2">
    <source>
        <dbReference type="EMBL" id="OAN50014.1"/>
    </source>
</evidence>
<keyword evidence="1" id="KW-0812">Transmembrane</keyword>
<name>A0A178MPZ3_9PROT</name>
<organism evidence="2 3">
    <name type="scientific">Magnetospirillum moscoviense</name>
    <dbReference type="NCBI Taxonomy" id="1437059"/>
    <lineage>
        <taxon>Bacteria</taxon>
        <taxon>Pseudomonadati</taxon>
        <taxon>Pseudomonadota</taxon>
        <taxon>Alphaproteobacteria</taxon>
        <taxon>Rhodospirillales</taxon>
        <taxon>Rhodospirillaceae</taxon>
        <taxon>Magnetospirillum</taxon>
    </lineage>
</organism>
<dbReference type="EMBL" id="LWQU01000141">
    <property type="protein sequence ID" value="OAN50014.1"/>
    <property type="molecule type" value="Genomic_DNA"/>
</dbReference>
<keyword evidence="1" id="KW-1133">Transmembrane helix</keyword>
<keyword evidence="1" id="KW-0472">Membrane</keyword>
<protein>
    <submittedName>
        <fullName evidence="2">Uncharacterized protein</fullName>
    </submittedName>
</protein>
<sequence length="118" mass="13257">MTHRIHPLERLHHRLRLLGQVLAILCCAWIGVVGQAMLSELSPNALEHHRSPAVKERLASCEGEFSQRFACADTILLSGERNGASAVFARLGLTLMLPSIAWLMWRRVMDKAETLVHH</sequence>